<dbReference type="Gene3D" id="3.40.50.1110">
    <property type="entry name" value="SGNH hydrolase"/>
    <property type="match status" value="1"/>
</dbReference>
<proteinExistence type="predicted"/>
<reference evidence="3 4" key="1">
    <citation type="submission" date="2019-01" db="EMBL/GenBank/DDBJ databases">
        <authorList>
            <person name="Chen W.-M."/>
        </authorList>
    </citation>
    <scope>NUCLEOTIDE SEQUENCE [LARGE SCALE GENOMIC DNA]</scope>
    <source>
        <strain evidence="3 4">KYPC3</strain>
    </source>
</reference>
<accession>A0A437QSY3</accession>
<dbReference type="OrthoDB" id="9786188at2"/>
<keyword evidence="1" id="KW-0732">Signal</keyword>
<evidence type="ECO:0000313" key="4">
    <source>
        <dbReference type="Proteomes" id="UP000283077"/>
    </source>
</evidence>
<organism evidence="3 4">
    <name type="scientific">Rheinheimera riviphila</name>
    <dbReference type="NCBI Taxonomy" id="1834037"/>
    <lineage>
        <taxon>Bacteria</taxon>
        <taxon>Pseudomonadati</taxon>
        <taxon>Pseudomonadota</taxon>
        <taxon>Gammaproteobacteria</taxon>
        <taxon>Chromatiales</taxon>
        <taxon>Chromatiaceae</taxon>
        <taxon>Rheinheimera</taxon>
    </lineage>
</organism>
<feature type="domain" description="SGNH hydrolase-type esterase" evidence="2">
    <location>
        <begin position="25"/>
        <end position="183"/>
    </location>
</feature>
<evidence type="ECO:0000256" key="1">
    <source>
        <dbReference type="SAM" id="SignalP"/>
    </source>
</evidence>
<gene>
    <name evidence="3" type="ORF">EOE67_09070</name>
</gene>
<dbReference type="InterPro" id="IPR051532">
    <property type="entry name" value="Ester_Hydrolysis_Enzymes"/>
</dbReference>
<dbReference type="AlphaFoldDB" id="A0A437QSY3"/>
<name>A0A437QSY3_9GAMM</name>
<dbReference type="PROSITE" id="PS01098">
    <property type="entry name" value="LIPASE_GDSL_SER"/>
    <property type="match status" value="1"/>
</dbReference>
<dbReference type="Pfam" id="PF13472">
    <property type="entry name" value="Lipase_GDSL_2"/>
    <property type="match status" value="1"/>
</dbReference>
<feature type="signal peptide" evidence="1">
    <location>
        <begin position="1"/>
        <end position="18"/>
    </location>
</feature>
<feature type="chain" id="PRO_5019044887" evidence="1">
    <location>
        <begin position="19"/>
        <end position="199"/>
    </location>
</feature>
<dbReference type="RefSeq" id="WP_127698778.1">
    <property type="nucleotide sequence ID" value="NZ_SACS01000008.1"/>
</dbReference>
<evidence type="ECO:0000259" key="2">
    <source>
        <dbReference type="Pfam" id="PF13472"/>
    </source>
</evidence>
<dbReference type="InterPro" id="IPR008265">
    <property type="entry name" value="Lipase_GDSL_AS"/>
</dbReference>
<dbReference type="PANTHER" id="PTHR30383:SF24">
    <property type="entry name" value="THIOESTERASE 1_PROTEASE 1_LYSOPHOSPHOLIPASE L1"/>
    <property type="match status" value="1"/>
</dbReference>
<dbReference type="Proteomes" id="UP000283077">
    <property type="component" value="Unassembled WGS sequence"/>
</dbReference>
<dbReference type="CDD" id="cd01822">
    <property type="entry name" value="Lysophospholipase_L1_like"/>
    <property type="match status" value="1"/>
</dbReference>
<sequence length="199" mass="22186">MRFCFTILVLVFSLSLQAATQKLLILGDSLSAGYGMQQQQGWVHLLQQQLEKNQSSWTIINASISGETTAGGLARLPELLTKHQPQAVLIELGGNDGLRGFPTAQIEQNLQLLIAEVKNHQAKPILMQIRIPPNYGPRYTRQFVALYPALAEKQQAVYWPFFMDSIAVQADLMQADGIHPNVKAQPIIRDFIAPLLQKL</sequence>
<evidence type="ECO:0000313" key="3">
    <source>
        <dbReference type="EMBL" id="RVU37623.1"/>
    </source>
</evidence>
<dbReference type="InterPro" id="IPR013830">
    <property type="entry name" value="SGNH_hydro"/>
</dbReference>
<protein>
    <submittedName>
        <fullName evidence="3">Arylesterase</fullName>
    </submittedName>
</protein>
<dbReference type="EMBL" id="SACS01000008">
    <property type="protein sequence ID" value="RVU37623.1"/>
    <property type="molecule type" value="Genomic_DNA"/>
</dbReference>
<comment type="caution">
    <text evidence="3">The sequence shown here is derived from an EMBL/GenBank/DDBJ whole genome shotgun (WGS) entry which is preliminary data.</text>
</comment>
<dbReference type="SUPFAM" id="SSF52266">
    <property type="entry name" value="SGNH hydrolase"/>
    <property type="match status" value="1"/>
</dbReference>
<dbReference type="GO" id="GO:0006629">
    <property type="term" value="P:lipid metabolic process"/>
    <property type="evidence" value="ECO:0007669"/>
    <property type="project" value="InterPro"/>
</dbReference>
<keyword evidence="4" id="KW-1185">Reference proteome</keyword>
<dbReference type="GO" id="GO:0004622">
    <property type="term" value="F:phosphatidylcholine lysophospholipase activity"/>
    <property type="evidence" value="ECO:0007669"/>
    <property type="project" value="TreeGrafter"/>
</dbReference>
<dbReference type="InterPro" id="IPR036514">
    <property type="entry name" value="SGNH_hydro_sf"/>
</dbReference>
<dbReference type="PANTHER" id="PTHR30383">
    <property type="entry name" value="THIOESTERASE 1/PROTEASE 1/LYSOPHOSPHOLIPASE L1"/>
    <property type="match status" value="1"/>
</dbReference>